<protein>
    <submittedName>
        <fullName evidence="1">Uncharacterized protein</fullName>
    </submittedName>
</protein>
<dbReference type="EMBL" id="CM007905">
    <property type="protein sequence ID" value="OTF91007.1"/>
    <property type="molecule type" value="Genomic_DNA"/>
</dbReference>
<dbReference type="AlphaFoldDB" id="A0A251RX28"/>
<gene>
    <name evidence="1" type="ORF">HannXRQ_Chr16g0505931</name>
</gene>
<evidence type="ECO:0000313" key="1">
    <source>
        <dbReference type="EMBL" id="OTF91007.1"/>
    </source>
</evidence>
<proteinExistence type="predicted"/>
<reference evidence="2" key="1">
    <citation type="journal article" date="2017" name="Nature">
        <title>The sunflower genome provides insights into oil metabolism, flowering and Asterid evolution.</title>
        <authorList>
            <person name="Badouin H."/>
            <person name="Gouzy J."/>
            <person name="Grassa C.J."/>
            <person name="Murat F."/>
            <person name="Staton S.E."/>
            <person name="Cottret L."/>
            <person name="Lelandais-Briere C."/>
            <person name="Owens G.L."/>
            <person name="Carrere S."/>
            <person name="Mayjonade B."/>
            <person name="Legrand L."/>
            <person name="Gill N."/>
            <person name="Kane N.C."/>
            <person name="Bowers J.E."/>
            <person name="Hubner S."/>
            <person name="Bellec A."/>
            <person name="Berard A."/>
            <person name="Berges H."/>
            <person name="Blanchet N."/>
            <person name="Boniface M.C."/>
            <person name="Brunel D."/>
            <person name="Catrice O."/>
            <person name="Chaidir N."/>
            <person name="Claudel C."/>
            <person name="Donnadieu C."/>
            <person name="Faraut T."/>
            <person name="Fievet G."/>
            <person name="Helmstetter N."/>
            <person name="King M."/>
            <person name="Knapp S.J."/>
            <person name="Lai Z."/>
            <person name="Le Paslier M.C."/>
            <person name="Lippi Y."/>
            <person name="Lorenzon L."/>
            <person name="Mandel J.R."/>
            <person name="Marage G."/>
            <person name="Marchand G."/>
            <person name="Marquand E."/>
            <person name="Bret-Mestries E."/>
            <person name="Morien E."/>
            <person name="Nambeesan S."/>
            <person name="Nguyen T."/>
            <person name="Pegot-Espagnet P."/>
            <person name="Pouilly N."/>
            <person name="Raftis F."/>
            <person name="Sallet E."/>
            <person name="Schiex T."/>
            <person name="Thomas J."/>
            <person name="Vandecasteele C."/>
            <person name="Vares D."/>
            <person name="Vear F."/>
            <person name="Vautrin S."/>
            <person name="Crespi M."/>
            <person name="Mangin B."/>
            <person name="Burke J.M."/>
            <person name="Salse J."/>
            <person name="Munos S."/>
            <person name="Vincourt P."/>
            <person name="Rieseberg L.H."/>
            <person name="Langlade N.B."/>
        </authorList>
    </citation>
    <scope>NUCLEOTIDE SEQUENCE [LARGE SCALE GENOMIC DNA]</scope>
    <source>
        <strain evidence="2">cv. SF193</strain>
    </source>
</reference>
<dbReference type="Proteomes" id="UP000215914">
    <property type="component" value="Chromosome 16"/>
</dbReference>
<sequence>MGNRINKKHRDVGWPRNSGVEGCNCRYGIWSHCKKKLISYDLEKSSENLRENFDAFLEGLLSVPVAIP</sequence>
<evidence type="ECO:0000313" key="2">
    <source>
        <dbReference type="Proteomes" id="UP000215914"/>
    </source>
</evidence>
<dbReference type="InParanoid" id="A0A251RX28"/>
<name>A0A251RX28_HELAN</name>
<accession>A0A251RX28</accession>
<organism evidence="1 2">
    <name type="scientific">Helianthus annuus</name>
    <name type="common">Common sunflower</name>
    <dbReference type="NCBI Taxonomy" id="4232"/>
    <lineage>
        <taxon>Eukaryota</taxon>
        <taxon>Viridiplantae</taxon>
        <taxon>Streptophyta</taxon>
        <taxon>Embryophyta</taxon>
        <taxon>Tracheophyta</taxon>
        <taxon>Spermatophyta</taxon>
        <taxon>Magnoliopsida</taxon>
        <taxon>eudicotyledons</taxon>
        <taxon>Gunneridae</taxon>
        <taxon>Pentapetalae</taxon>
        <taxon>asterids</taxon>
        <taxon>campanulids</taxon>
        <taxon>Asterales</taxon>
        <taxon>Asteraceae</taxon>
        <taxon>Asteroideae</taxon>
        <taxon>Heliantheae alliance</taxon>
        <taxon>Heliantheae</taxon>
        <taxon>Helianthus</taxon>
    </lineage>
</organism>
<keyword evidence="2" id="KW-1185">Reference proteome</keyword>